<keyword evidence="1 2" id="KW-0238">DNA-binding</keyword>
<reference evidence="4 5" key="1">
    <citation type="submission" date="2023-02" db="EMBL/GenBank/DDBJ databases">
        <title>Genome sequence of Paenibacillus kyungheensis KACC 18744.</title>
        <authorList>
            <person name="Kim S."/>
            <person name="Heo J."/>
            <person name="Kwon S.-W."/>
        </authorList>
    </citation>
    <scope>NUCLEOTIDE SEQUENCE [LARGE SCALE GENOMIC DNA]</scope>
    <source>
        <strain evidence="4 5">KACC 18744</strain>
    </source>
</reference>
<name>A0AAX3M8R7_9BACL</name>
<feature type="DNA-binding region" description="H-T-H motif" evidence="2">
    <location>
        <begin position="26"/>
        <end position="45"/>
    </location>
</feature>
<dbReference type="KEGG" id="pka:PQ456_09555"/>
<dbReference type="Pfam" id="PF00440">
    <property type="entry name" value="TetR_N"/>
    <property type="match status" value="1"/>
</dbReference>
<evidence type="ECO:0000313" key="5">
    <source>
        <dbReference type="Proteomes" id="UP001220509"/>
    </source>
</evidence>
<dbReference type="InterPro" id="IPR009057">
    <property type="entry name" value="Homeodomain-like_sf"/>
</dbReference>
<proteinExistence type="predicted"/>
<evidence type="ECO:0000256" key="1">
    <source>
        <dbReference type="ARBA" id="ARBA00023125"/>
    </source>
</evidence>
<keyword evidence="5" id="KW-1185">Reference proteome</keyword>
<dbReference type="EMBL" id="CP117416">
    <property type="protein sequence ID" value="WCT57733.1"/>
    <property type="molecule type" value="Genomic_DNA"/>
</dbReference>
<evidence type="ECO:0000256" key="2">
    <source>
        <dbReference type="PROSITE-ProRule" id="PRU00335"/>
    </source>
</evidence>
<dbReference type="PANTHER" id="PTHR43479">
    <property type="entry name" value="ACREF/ENVCD OPERON REPRESSOR-RELATED"/>
    <property type="match status" value="1"/>
</dbReference>
<dbReference type="GO" id="GO:0003677">
    <property type="term" value="F:DNA binding"/>
    <property type="evidence" value="ECO:0007669"/>
    <property type="project" value="UniProtKB-UniRule"/>
</dbReference>
<dbReference type="InterPro" id="IPR001647">
    <property type="entry name" value="HTH_TetR"/>
</dbReference>
<dbReference type="PRINTS" id="PR00455">
    <property type="entry name" value="HTHTETR"/>
</dbReference>
<evidence type="ECO:0000313" key="4">
    <source>
        <dbReference type="EMBL" id="WCT57733.1"/>
    </source>
</evidence>
<dbReference type="PROSITE" id="PS50977">
    <property type="entry name" value="HTH_TETR_2"/>
    <property type="match status" value="1"/>
</dbReference>
<accession>A0AAX3M8R7</accession>
<dbReference type="Gene3D" id="1.10.357.10">
    <property type="entry name" value="Tetracycline Repressor, domain 2"/>
    <property type="match status" value="1"/>
</dbReference>
<sequence>MVEERKRLILVAGGQLFAEKGYFSTTVQDIAEQCNMSKASIYKLFESKEDILLQIVKQMHEEILLAANRLHFEDHVSPKEQFTQKLVVQFQEFVLKHEFFLVLNQTMPLELSTQIRTAMLQFKRTMLNWQKEAILQAFGNKVEPIVWDLALCMQGIVKEFMFLLRWNNNTVFELSALSDFVVESLEAMIQKHSHSVPLVTEQMAQQFDLSVPDVRQKYFGESEWRKVMRELNLAIHQRSPESNRPDLIAATERLNTERKKVIPQTFMMEALIAYLQKREELQQEVAQLQHVYRATWEEKKDGEYLNTE</sequence>
<dbReference type="InterPro" id="IPR050624">
    <property type="entry name" value="HTH-type_Tx_Regulator"/>
</dbReference>
<organism evidence="4 5">
    <name type="scientific">Paenibacillus kyungheensis</name>
    <dbReference type="NCBI Taxonomy" id="1452732"/>
    <lineage>
        <taxon>Bacteria</taxon>
        <taxon>Bacillati</taxon>
        <taxon>Bacillota</taxon>
        <taxon>Bacilli</taxon>
        <taxon>Bacillales</taxon>
        <taxon>Paenibacillaceae</taxon>
        <taxon>Paenibacillus</taxon>
    </lineage>
</organism>
<dbReference type="AlphaFoldDB" id="A0AAX3M8R7"/>
<feature type="domain" description="HTH tetR-type" evidence="3">
    <location>
        <begin position="3"/>
        <end position="63"/>
    </location>
</feature>
<dbReference type="PANTHER" id="PTHR43479:SF22">
    <property type="entry name" value="TRANSCRIPTIONAL REGULATOR, TETR FAMILY"/>
    <property type="match status" value="1"/>
</dbReference>
<gene>
    <name evidence="4" type="ORF">PQ456_09555</name>
</gene>
<dbReference type="SUPFAM" id="SSF46689">
    <property type="entry name" value="Homeodomain-like"/>
    <property type="match status" value="1"/>
</dbReference>
<evidence type="ECO:0000259" key="3">
    <source>
        <dbReference type="PROSITE" id="PS50977"/>
    </source>
</evidence>
<dbReference type="Proteomes" id="UP001220509">
    <property type="component" value="Chromosome"/>
</dbReference>
<protein>
    <submittedName>
        <fullName evidence="4">TetR/AcrR family transcriptional regulator</fullName>
    </submittedName>
</protein>
<dbReference type="RefSeq" id="WP_273615898.1">
    <property type="nucleotide sequence ID" value="NZ_CP117416.1"/>
</dbReference>